<keyword evidence="2" id="KW-1185">Reference proteome</keyword>
<gene>
    <name evidence="1" type="ORF">EG68_04824</name>
</gene>
<evidence type="ECO:0000313" key="2">
    <source>
        <dbReference type="Proteomes" id="UP000822476"/>
    </source>
</evidence>
<dbReference type="Proteomes" id="UP000822476">
    <property type="component" value="Unassembled WGS sequence"/>
</dbReference>
<reference evidence="1" key="1">
    <citation type="submission" date="2019-07" db="EMBL/GenBank/DDBJ databases">
        <title>Annotation for the trematode Paragonimus miyazaki's.</title>
        <authorList>
            <person name="Choi Y.-J."/>
        </authorList>
    </citation>
    <scope>NUCLEOTIDE SEQUENCE</scope>
    <source>
        <strain evidence="1">Japan</strain>
    </source>
</reference>
<dbReference type="AlphaFoldDB" id="A0A8S9YQN8"/>
<accession>A0A8S9YQN8</accession>
<comment type="caution">
    <text evidence="1">The sequence shown here is derived from an EMBL/GenBank/DDBJ whole genome shotgun (WGS) entry which is preliminary data.</text>
</comment>
<proteinExistence type="predicted"/>
<dbReference type="EMBL" id="JTDE01002669">
    <property type="protein sequence ID" value="KAF7257052.1"/>
    <property type="molecule type" value="Genomic_DNA"/>
</dbReference>
<protein>
    <submittedName>
        <fullName evidence="1">Uncharacterized protein</fullName>
    </submittedName>
</protein>
<sequence>MHRTLVTASWYYSKKESTEFDSDGSCFNIFAIKSGATNIDNILWEIESTELVPLEVSLLKSSSEWEGCDQIDCSYHPSLNIDRSHGEQMETPQNSILRCALSTPNRYSTREQSAR</sequence>
<evidence type="ECO:0000313" key="1">
    <source>
        <dbReference type="EMBL" id="KAF7257052.1"/>
    </source>
</evidence>
<name>A0A8S9YQN8_9TREM</name>
<organism evidence="1 2">
    <name type="scientific">Paragonimus skrjabini miyazakii</name>
    <dbReference type="NCBI Taxonomy" id="59628"/>
    <lineage>
        <taxon>Eukaryota</taxon>
        <taxon>Metazoa</taxon>
        <taxon>Spiralia</taxon>
        <taxon>Lophotrochozoa</taxon>
        <taxon>Platyhelminthes</taxon>
        <taxon>Trematoda</taxon>
        <taxon>Digenea</taxon>
        <taxon>Plagiorchiida</taxon>
        <taxon>Troglotremata</taxon>
        <taxon>Troglotrematidae</taxon>
        <taxon>Paragonimus</taxon>
    </lineage>
</organism>